<evidence type="ECO:0000259" key="12">
    <source>
        <dbReference type="Pfam" id="PF00955"/>
    </source>
</evidence>
<evidence type="ECO:0000256" key="3">
    <source>
        <dbReference type="ARBA" id="ARBA00022448"/>
    </source>
</evidence>
<evidence type="ECO:0000256" key="10">
    <source>
        <dbReference type="ARBA" id="ARBA00049347"/>
    </source>
</evidence>
<keyword evidence="7 11" id="KW-1133">Transmembrane helix</keyword>
<feature type="transmembrane region" description="Helical" evidence="11">
    <location>
        <begin position="992"/>
        <end position="1012"/>
    </location>
</feature>
<sequence length="1121" mass="127365">MERKSSIDNLIHHPHNVEKNSRCINDGKATKPESALKRKTFASHHPVQHVKFKLGAGDDEGNYGNESLSLDEYENCIGSQNCNKESKQSLIEPSKCDIDRINSKSTITSYETYDSGNNHSHYYHDINPEKVDREVLVELFDLRQPVVKGKSKFWEQTSRWLKYEEDAEEINNRWGQPHVAFLCFDSLIQLRKVMSKGEFHFDIEVNSFNELYTLLAHSLYSEGLLKCDQADGIKHMKDVLTLHHKSVGRKVSRSNTQGSSILSINFSNSFSRNRSTSQTRSASFQVKTSLSSLKPNATNETTKLVKNNISNKINENRSFPNLGKVNVSNDNINDYLGKPKRRLSVFQMFSDKNSYDCLEKKNSFYHKYDDIFKNLPEGCEKANVLCGCIPDMSKARLVMVRLKNATYLDDFSESNLPLRFVFVVLGPVLDEGSYHELGRALSTLLADPHFRRVAYASYSKSDLIEAVDYFLNESIVIPPGGVDNKKLLWNNEIKRFIKKKRADIIMTERKGAVLNVLNHADIQKVHASAHHSINMEHNNFNSDNKKNSGCSMFRGLRDDIVSRIKHYTTDITDAFNLQCLSSIVFMFFACFAPAITFGGLMGSYTKGQMGVTETLMAQCICGILWGFFGCQPLIIVSATGPVLVFEAALYTFCENFNLDFLTIRLITGVFIFLISLILVALDGSRLLKYVTRYTEDIFAILISFIFITESLKFIKHTFHDHPVENFAYYQELHNKCGNVSTIQNIKKVPDVDAFKNLTGEGENVLDHIKNICVNHTEIEPNTALLTAMITFGVFAFAFCLKKLRDSFFLGRQARRLVGDFGVLISIATFAIIARVFFKDPYISKLEMKKDFDFTNITARGHGLIIYPKLASDDLFFGTCIGFGVALLVFILLFVETEITELLLDRKERGLKKGSGRNWDLLLVGILCLLTSVFGLPWMCAAAVQSLAHCGSLTVMKKKVPGARPEVDYVIEQRITTIGIGLSIGAVAFFGEYLQLPMAALFGVFLYLGVMNLSGVQLKSRIILFFVPEKYHPVVPYTENVRLRKMHLYTTIQILCLIFIIFIKTYFALLFPFILIIFILIRLFIFPYIFNEKELKALDGEDDQDDDEWMEKDFYENAPIPV</sequence>
<feature type="transmembrane region" description="Helical" evidence="11">
    <location>
        <begin position="1045"/>
        <end position="1062"/>
    </location>
</feature>
<dbReference type="GO" id="GO:0005886">
    <property type="term" value="C:plasma membrane"/>
    <property type="evidence" value="ECO:0007669"/>
    <property type="project" value="UniProtKB-SubCell"/>
</dbReference>
<comment type="similarity">
    <text evidence="2 11">Belongs to the anion exchanger (TC 2.A.31) family.</text>
</comment>
<evidence type="ECO:0000256" key="1">
    <source>
        <dbReference type="ARBA" id="ARBA00004651"/>
    </source>
</evidence>
<feature type="transmembrane region" description="Helical" evidence="11">
    <location>
        <begin position="660"/>
        <end position="681"/>
    </location>
</feature>
<dbReference type="InterPro" id="IPR013769">
    <property type="entry name" value="Band3_cytoplasmic_dom"/>
</dbReference>
<dbReference type="InterPro" id="IPR016152">
    <property type="entry name" value="PTrfase/Anion_transptr"/>
</dbReference>
<keyword evidence="8 11" id="KW-0406">Ion transport</keyword>
<evidence type="ECO:0000313" key="14">
    <source>
        <dbReference type="Proteomes" id="UP000035681"/>
    </source>
</evidence>
<keyword evidence="9 11" id="KW-0472">Membrane</keyword>
<organism evidence="15">
    <name type="scientific">Strongyloides stercoralis</name>
    <name type="common">Threadworm</name>
    <dbReference type="NCBI Taxonomy" id="6248"/>
    <lineage>
        <taxon>Eukaryota</taxon>
        <taxon>Metazoa</taxon>
        <taxon>Ecdysozoa</taxon>
        <taxon>Nematoda</taxon>
        <taxon>Chromadorea</taxon>
        <taxon>Rhabditida</taxon>
        <taxon>Tylenchina</taxon>
        <taxon>Panagrolaimomorpha</taxon>
        <taxon>Strongyloidoidea</taxon>
        <taxon>Strongyloididae</taxon>
        <taxon>Strongyloides</taxon>
    </lineage>
</organism>
<feature type="transmembrane region" description="Helical" evidence="11">
    <location>
        <begin position="874"/>
        <end position="896"/>
    </location>
</feature>
<dbReference type="GO" id="GO:0015701">
    <property type="term" value="P:bicarbonate transport"/>
    <property type="evidence" value="ECO:0007669"/>
    <property type="project" value="TreeGrafter"/>
</dbReference>
<comment type="catalytic activity">
    <reaction evidence="10">
        <text>hydrogencarbonate(in) + chloride(out) = hydrogencarbonate(out) + chloride(in)</text>
        <dbReference type="Rhea" id="RHEA:72363"/>
        <dbReference type="ChEBI" id="CHEBI:17544"/>
        <dbReference type="ChEBI" id="CHEBI:17996"/>
    </reaction>
</comment>
<feature type="domain" description="Bicarbonate transporter-like transmembrane" evidence="12">
    <location>
        <begin position="552"/>
        <end position="1100"/>
    </location>
</feature>
<feature type="transmembrane region" description="Helical" evidence="11">
    <location>
        <begin position="615"/>
        <end position="640"/>
    </location>
</feature>
<dbReference type="Pfam" id="PF00955">
    <property type="entry name" value="HCO3_cotransp"/>
    <property type="match status" value="1"/>
</dbReference>
<dbReference type="Proteomes" id="UP000035681">
    <property type="component" value="Unplaced"/>
</dbReference>
<dbReference type="Gene3D" id="1.10.287.570">
    <property type="entry name" value="Helical hairpin bin"/>
    <property type="match status" value="1"/>
</dbReference>
<dbReference type="WBParaSite" id="SSTP_0000497300.1">
    <property type="protein sequence ID" value="SSTP_0000497300.1"/>
    <property type="gene ID" value="SSTP_0000497300"/>
</dbReference>
<evidence type="ECO:0000256" key="8">
    <source>
        <dbReference type="ARBA" id="ARBA00023065"/>
    </source>
</evidence>
<reference evidence="15" key="1">
    <citation type="submission" date="2015-08" db="UniProtKB">
        <authorList>
            <consortium name="WormBaseParasite"/>
        </authorList>
    </citation>
    <scope>IDENTIFICATION</scope>
</reference>
<evidence type="ECO:0000313" key="15">
    <source>
        <dbReference type="WBParaSite" id="SSTP_0000497300.1"/>
    </source>
</evidence>
<dbReference type="PANTHER" id="PTHR11453">
    <property type="entry name" value="ANION EXCHANGE PROTEIN"/>
    <property type="match status" value="1"/>
</dbReference>
<dbReference type="GO" id="GO:0005452">
    <property type="term" value="F:solute:inorganic anion antiporter activity"/>
    <property type="evidence" value="ECO:0007669"/>
    <property type="project" value="InterPro"/>
</dbReference>
<dbReference type="Gene3D" id="3.40.930.10">
    <property type="entry name" value="Mannitol-specific EII, Chain A"/>
    <property type="match status" value="1"/>
</dbReference>
<evidence type="ECO:0000256" key="9">
    <source>
        <dbReference type="ARBA" id="ARBA00023136"/>
    </source>
</evidence>
<dbReference type="GO" id="GO:0051453">
    <property type="term" value="P:regulation of intracellular pH"/>
    <property type="evidence" value="ECO:0007669"/>
    <property type="project" value="TreeGrafter"/>
</dbReference>
<feature type="transmembrane region" description="Helical" evidence="11">
    <location>
        <begin position="820"/>
        <end position="837"/>
    </location>
</feature>
<dbReference type="PANTHER" id="PTHR11453:SF47">
    <property type="entry name" value="ANION EXCHANGE PROTEIN"/>
    <property type="match status" value="1"/>
</dbReference>
<feature type="transmembrane region" description="Helical" evidence="11">
    <location>
        <begin position="693"/>
        <end position="714"/>
    </location>
</feature>
<feature type="transmembrane region" description="Helical" evidence="11">
    <location>
        <begin position="1068"/>
        <end position="1089"/>
    </location>
</feature>
<accession>A0A0K0E642</accession>
<dbReference type="InterPro" id="IPR003020">
    <property type="entry name" value="HCO3_transpt_euk"/>
</dbReference>
<keyword evidence="14" id="KW-1185">Reference proteome</keyword>
<dbReference type="Pfam" id="PF07565">
    <property type="entry name" value="Band_3_cyto"/>
    <property type="match status" value="1"/>
</dbReference>
<keyword evidence="6 11" id="KW-0812">Transmembrane</keyword>
<feature type="domain" description="Band 3 cytoplasmic" evidence="13">
    <location>
        <begin position="134"/>
        <end position="483"/>
    </location>
</feature>
<dbReference type="InterPro" id="IPR001717">
    <property type="entry name" value="Anion_exchange"/>
</dbReference>
<protein>
    <recommendedName>
        <fullName evidence="11">Anion exchange protein</fullName>
    </recommendedName>
</protein>
<feature type="transmembrane region" description="Helical" evidence="11">
    <location>
        <begin position="783"/>
        <end position="800"/>
    </location>
</feature>
<dbReference type="PRINTS" id="PR01231">
    <property type="entry name" value="HCO3TRNSPORT"/>
</dbReference>
<dbReference type="WBParaSite" id="TCONS_00013123.p1">
    <property type="protein sequence ID" value="TCONS_00013123.p1"/>
    <property type="gene ID" value="XLOC_008925"/>
</dbReference>
<evidence type="ECO:0000256" key="2">
    <source>
        <dbReference type="ARBA" id="ARBA00010993"/>
    </source>
</evidence>
<dbReference type="InterPro" id="IPR011531">
    <property type="entry name" value="HCO3_transpt-like_TM_dom"/>
</dbReference>
<evidence type="ECO:0000256" key="7">
    <source>
        <dbReference type="ARBA" id="ARBA00022989"/>
    </source>
</evidence>
<name>A0A0K0E642_STRER</name>
<dbReference type="PRINTS" id="PR00165">
    <property type="entry name" value="ANIONEXCHNGR"/>
</dbReference>
<dbReference type="STRING" id="6248.A0A0K0E642"/>
<evidence type="ECO:0000256" key="6">
    <source>
        <dbReference type="ARBA" id="ARBA00022692"/>
    </source>
</evidence>
<dbReference type="SUPFAM" id="SSF55804">
    <property type="entry name" value="Phoshotransferase/anion transport protein"/>
    <property type="match status" value="1"/>
</dbReference>
<feature type="transmembrane region" description="Helical" evidence="11">
    <location>
        <begin position="917"/>
        <end position="938"/>
    </location>
</feature>
<comment type="subcellular location">
    <subcellularLocation>
        <location evidence="1">Cell membrane</location>
        <topology evidence="1">Multi-pass membrane protein</topology>
    </subcellularLocation>
    <subcellularLocation>
        <location evidence="11">Membrane</location>
        <topology evidence="11">Multi-pass membrane protein</topology>
    </subcellularLocation>
</comment>
<dbReference type="FunFam" id="1.10.287.570:FF:000001">
    <property type="entry name" value="Anion exchange protein"/>
    <property type="match status" value="1"/>
</dbReference>
<keyword evidence="5" id="KW-0039">Anion exchange</keyword>
<evidence type="ECO:0000259" key="13">
    <source>
        <dbReference type="Pfam" id="PF07565"/>
    </source>
</evidence>
<evidence type="ECO:0000256" key="5">
    <source>
        <dbReference type="ARBA" id="ARBA00022681"/>
    </source>
</evidence>
<dbReference type="AlphaFoldDB" id="A0A0K0E642"/>
<dbReference type="GO" id="GO:0008509">
    <property type="term" value="F:monoatomic anion transmembrane transporter activity"/>
    <property type="evidence" value="ECO:0007669"/>
    <property type="project" value="InterPro"/>
</dbReference>
<proteinExistence type="inferred from homology"/>
<keyword evidence="4" id="KW-1003">Cell membrane</keyword>
<evidence type="ECO:0000256" key="4">
    <source>
        <dbReference type="ARBA" id="ARBA00022475"/>
    </source>
</evidence>
<evidence type="ECO:0000256" key="11">
    <source>
        <dbReference type="RuleBase" id="RU362035"/>
    </source>
</evidence>
<feature type="transmembrane region" description="Helical" evidence="11">
    <location>
        <begin position="583"/>
        <end position="603"/>
    </location>
</feature>
<keyword evidence="3 11" id="KW-0813">Transport</keyword>
<dbReference type="NCBIfam" id="TIGR00834">
    <property type="entry name" value="ae"/>
    <property type="match status" value="1"/>
</dbReference>